<protein>
    <submittedName>
        <fullName evidence="4">Unannotated protein</fullName>
    </submittedName>
</protein>
<dbReference type="InterPro" id="IPR011698">
    <property type="entry name" value="GATase_3"/>
</dbReference>
<dbReference type="InterPro" id="IPR029062">
    <property type="entry name" value="Class_I_gatase-like"/>
</dbReference>
<dbReference type="EMBL" id="CAEZZU010000214">
    <property type="protein sequence ID" value="CAB4788780.1"/>
    <property type="molecule type" value="Genomic_DNA"/>
</dbReference>
<dbReference type="Pfam" id="PF07685">
    <property type="entry name" value="GATase_3"/>
    <property type="match status" value="1"/>
</dbReference>
<dbReference type="PROSITE" id="PS51274">
    <property type="entry name" value="GATASE_COBBQ"/>
    <property type="match status" value="1"/>
</dbReference>
<evidence type="ECO:0000313" key="4">
    <source>
        <dbReference type="EMBL" id="CAB4788780.1"/>
    </source>
</evidence>
<dbReference type="PANTHER" id="PTHR21343">
    <property type="entry name" value="DETHIOBIOTIN SYNTHETASE"/>
    <property type="match status" value="1"/>
</dbReference>
<dbReference type="InterPro" id="IPR033949">
    <property type="entry name" value="CobQ_GATase1"/>
</dbReference>
<evidence type="ECO:0000259" key="2">
    <source>
        <dbReference type="Pfam" id="PF07685"/>
    </source>
</evidence>
<organism evidence="4">
    <name type="scientific">freshwater metagenome</name>
    <dbReference type="NCBI Taxonomy" id="449393"/>
    <lineage>
        <taxon>unclassified sequences</taxon>
        <taxon>metagenomes</taxon>
        <taxon>ecological metagenomes</taxon>
    </lineage>
</organism>
<dbReference type="PANTHER" id="PTHR21343:SF9">
    <property type="entry name" value="LIPID II ISOGLUTAMINYL SYNTHASE (GLUTAMINE-HYDROLYZING) SUBUNIT GATD"/>
    <property type="match status" value="1"/>
</dbReference>
<sequence length="251" mass="26211">MESTLRIALIYPDLLGTYGDRGNALVLAHRARARGITAEVIEVDARSSIPESCDIYLLGGGEDAAQVAAAEGLMLAKATIERSIEAGSAIFAVCAGFQLLGNSYAAADGSELQGIALLDMVTTAGSDRIIGEVVIEPAQASGLPLLTGFENHGGRTLLGPGEAPLGRVIAGRGNGNGVDGVLRDGVIGTYLHGPALARNPALADYLISYTTRISLEPLTDDLVEQYRAERLAYASLTGANLKRATRRLHRG</sequence>
<dbReference type="HAMAP" id="MF_02213">
    <property type="entry name" value="Lipid_II_synth_GatD"/>
    <property type="match status" value="1"/>
</dbReference>
<dbReference type="EMBL" id="CAEZWM010000018">
    <property type="protein sequence ID" value="CAB4648772.1"/>
    <property type="molecule type" value="Genomic_DNA"/>
</dbReference>
<dbReference type="GO" id="GO:0071555">
    <property type="term" value="P:cell wall organization"/>
    <property type="evidence" value="ECO:0007669"/>
    <property type="project" value="InterPro"/>
</dbReference>
<gene>
    <name evidence="3" type="ORF">UFOPK2242_00271</name>
    <name evidence="4" type="ORF">UFOPK2925_01277</name>
</gene>
<feature type="domain" description="CobB/CobQ-like glutamine amidotransferase" evidence="2">
    <location>
        <begin position="6"/>
        <end position="199"/>
    </location>
</feature>
<keyword evidence="1" id="KW-0315">Glutamine amidotransferase</keyword>
<dbReference type="AlphaFoldDB" id="A0A6J6WV42"/>
<evidence type="ECO:0000313" key="3">
    <source>
        <dbReference type="EMBL" id="CAB4648772.1"/>
    </source>
</evidence>
<accession>A0A6J6WV42</accession>
<dbReference type="Gene3D" id="3.40.50.880">
    <property type="match status" value="1"/>
</dbReference>
<dbReference type="SUPFAM" id="SSF52317">
    <property type="entry name" value="Class I glutamine amidotransferase-like"/>
    <property type="match status" value="1"/>
</dbReference>
<proteinExistence type="inferred from homology"/>
<name>A0A6J6WV42_9ZZZZ</name>
<reference evidence="4" key="1">
    <citation type="submission" date="2020-05" db="EMBL/GenBank/DDBJ databases">
        <authorList>
            <person name="Chiriac C."/>
            <person name="Salcher M."/>
            <person name="Ghai R."/>
            <person name="Kavagutti S V."/>
        </authorList>
    </citation>
    <scope>NUCLEOTIDE SEQUENCE</scope>
</reference>
<dbReference type="GO" id="GO:0004359">
    <property type="term" value="F:glutaminase activity"/>
    <property type="evidence" value="ECO:0007669"/>
    <property type="project" value="InterPro"/>
</dbReference>
<dbReference type="CDD" id="cd01750">
    <property type="entry name" value="GATase1_CobQ"/>
    <property type="match status" value="1"/>
</dbReference>
<evidence type="ECO:0000256" key="1">
    <source>
        <dbReference type="ARBA" id="ARBA00022962"/>
    </source>
</evidence>
<dbReference type="GO" id="GO:0009236">
    <property type="term" value="P:cobalamin biosynthetic process"/>
    <property type="evidence" value="ECO:0007669"/>
    <property type="project" value="InterPro"/>
</dbReference>
<dbReference type="InterPro" id="IPR043702">
    <property type="entry name" value="Lipid_II_synth_GatD"/>
</dbReference>